<dbReference type="RefSeq" id="WP_344035949.1">
    <property type="nucleotide sequence ID" value="NZ_BAAAKE010000004.1"/>
</dbReference>
<accession>A0ABV9Y4T7</accession>
<evidence type="ECO:0000313" key="3">
    <source>
        <dbReference type="EMBL" id="MFC5057660.1"/>
    </source>
</evidence>
<reference evidence="4" key="1">
    <citation type="journal article" date="2019" name="Int. J. Syst. Evol. Microbiol.">
        <title>The Global Catalogue of Microorganisms (GCM) 10K type strain sequencing project: providing services to taxonomists for standard genome sequencing and annotation.</title>
        <authorList>
            <consortium name="The Broad Institute Genomics Platform"/>
            <consortium name="The Broad Institute Genome Sequencing Center for Infectious Disease"/>
            <person name="Wu L."/>
            <person name="Ma J."/>
        </authorList>
    </citation>
    <scope>NUCLEOTIDE SEQUENCE [LARGE SCALE GENOMIC DNA]</scope>
    <source>
        <strain evidence="4">KCTC 12848</strain>
    </source>
</reference>
<organism evidence="3 4">
    <name type="scientific">Saccharothrix xinjiangensis</name>
    <dbReference type="NCBI Taxonomy" id="204798"/>
    <lineage>
        <taxon>Bacteria</taxon>
        <taxon>Bacillati</taxon>
        <taxon>Actinomycetota</taxon>
        <taxon>Actinomycetes</taxon>
        <taxon>Pseudonocardiales</taxon>
        <taxon>Pseudonocardiaceae</taxon>
        <taxon>Saccharothrix</taxon>
    </lineage>
</organism>
<proteinExistence type="predicted"/>
<comment type="caution">
    <text evidence="3">The sequence shown here is derived from an EMBL/GenBank/DDBJ whole genome shotgun (WGS) entry which is preliminary data.</text>
</comment>
<evidence type="ECO:0000256" key="1">
    <source>
        <dbReference type="SAM" id="MobiDB-lite"/>
    </source>
</evidence>
<dbReference type="Pfam" id="PF13340">
    <property type="entry name" value="DUF4096"/>
    <property type="match status" value="1"/>
</dbReference>
<feature type="domain" description="Insertion element IS402-like" evidence="2">
    <location>
        <begin position="14"/>
        <end position="85"/>
    </location>
</feature>
<name>A0ABV9Y4T7_9PSEU</name>
<dbReference type="EMBL" id="JBHSJB010000028">
    <property type="protein sequence ID" value="MFC5057660.1"/>
    <property type="molecule type" value="Genomic_DNA"/>
</dbReference>
<protein>
    <submittedName>
        <fullName evidence="3">Transposase</fullName>
    </submittedName>
</protein>
<feature type="region of interest" description="Disordered" evidence="1">
    <location>
        <begin position="119"/>
        <end position="141"/>
    </location>
</feature>
<feature type="compositionally biased region" description="Basic and acidic residues" evidence="1">
    <location>
        <begin position="130"/>
        <end position="141"/>
    </location>
</feature>
<sequence>MEDDLVERLVPPPLWRVVEPRIPRWKAREQGGGTSPRDDRASLAAVVFVLVTGCAWRRLPPVFGVSKATAHRRFTHWTSVGLWKSFTDVAAADLGGEREFEWFRTILHAAALRADAAGRDRPGMKTITSRPRDTTGDSRRR</sequence>
<dbReference type="InterPro" id="IPR052909">
    <property type="entry name" value="Transposase_6_like"/>
</dbReference>
<dbReference type="Proteomes" id="UP001595833">
    <property type="component" value="Unassembled WGS sequence"/>
</dbReference>
<dbReference type="PANTHER" id="PTHR46637">
    <property type="entry name" value="TIS1421-TRANSPOSASE PROTEIN A"/>
    <property type="match status" value="1"/>
</dbReference>
<dbReference type="InterPro" id="IPR025161">
    <property type="entry name" value="IS402-like_dom"/>
</dbReference>
<dbReference type="PANTHER" id="PTHR46637:SF1">
    <property type="entry name" value="BLL5188 PROTEIN"/>
    <property type="match status" value="1"/>
</dbReference>
<evidence type="ECO:0000259" key="2">
    <source>
        <dbReference type="Pfam" id="PF13340"/>
    </source>
</evidence>
<keyword evidence="4" id="KW-1185">Reference proteome</keyword>
<gene>
    <name evidence="3" type="ORF">ACFPFM_28425</name>
</gene>
<evidence type="ECO:0000313" key="4">
    <source>
        <dbReference type="Proteomes" id="UP001595833"/>
    </source>
</evidence>